<dbReference type="RefSeq" id="WP_164208754.1">
    <property type="nucleotide sequence ID" value="NZ_JAAGSC010000023.1"/>
</dbReference>
<reference evidence="9 10" key="1">
    <citation type="submission" date="2020-02" db="EMBL/GenBank/DDBJ databases">
        <authorList>
            <person name="Zhang X.-Y."/>
        </authorList>
    </citation>
    <scope>NUCLEOTIDE SEQUENCE [LARGE SCALE GENOMIC DNA]</scope>
    <source>
        <strain evidence="9 10">C33</strain>
    </source>
</reference>
<keyword evidence="3" id="KW-0227">DNA damage</keyword>
<evidence type="ECO:0000313" key="10">
    <source>
        <dbReference type="Proteomes" id="UP000484885"/>
    </source>
</evidence>
<comment type="similarity">
    <text evidence="1 8">Belongs to the SOS response-associated peptidase family.</text>
</comment>
<dbReference type="Gene3D" id="3.90.1680.10">
    <property type="entry name" value="SOS response associated peptidase-like"/>
    <property type="match status" value="1"/>
</dbReference>
<keyword evidence="7" id="KW-0456">Lyase</keyword>
<evidence type="ECO:0000256" key="8">
    <source>
        <dbReference type="RuleBase" id="RU364100"/>
    </source>
</evidence>
<dbReference type="PANTHER" id="PTHR13604">
    <property type="entry name" value="DC12-RELATED"/>
    <property type="match status" value="1"/>
</dbReference>
<accession>A0A845UQP3</accession>
<keyword evidence="5" id="KW-0190">Covalent protein-DNA linkage</keyword>
<dbReference type="GO" id="GO:0003697">
    <property type="term" value="F:single-stranded DNA binding"/>
    <property type="evidence" value="ECO:0007669"/>
    <property type="project" value="InterPro"/>
</dbReference>
<dbReference type="GO" id="GO:0008233">
    <property type="term" value="F:peptidase activity"/>
    <property type="evidence" value="ECO:0007669"/>
    <property type="project" value="UniProtKB-KW"/>
</dbReference>
<evidence type="ECO:0000313" key="9">
    <source>
        <dbReference type="EMBL" id="NDY94153.1"/>
    </source>
</evidence>
<dbReference type="SUPFAM" id="SSF143081">
    <property type="entry name" value="BB1717-like"/>
    <property type="match status" value="1"/>
</dbReference>
<evidence type="ECO:0000256" key="4">
    <source>
        <dbReference type="ARBA" id="ARBA00022801"/>
    </source>
</evidence>
<evidence type="ECO:0000256" key="3">
    <source>
        <dbReference type="ARBA" id="ARBA00022763"/>
    </source>
</evidence>
<dbReference type="Pfam" id="PF02586">
    <property type="entry name" value="SRAP"/>
    <property type="match status" value="1"/>
</dbReference>
<name>A0A845UQP3_9GAMM</name>
<dbReference type="PANTHER" id="PTHR13604:SF0">
    <property type="entry name" value="ABASIC SITE PROCESSING PROTEIN HMCES"/>
    <property type="match status" value="1"/>
</dbReference>
<evidence type="ECO:0000256" key="6">
    <source>
        <dbReference type="ARBA" id="ARBA00023125"/>
    </source>
</evidence>
<dbReference type="InterPro" id="IPR036590">
    <property type="entry name" value="SRAP-like"/>
</dbReference>
<keyword evidence="10" id="KW-1185">Reference proteome</keyword>
<gene>
    <name evidence="9" type="ORF">G3I74_00195</name>
</gene>
<dbReference type="AlphaFoldDB" id="A0A845UQP3"/>
<dbReference type="Proteomes" id="UP000484885">
    <property type="component" value="Unassembled WGS sequence"/>
</dbReference>
<dbReference type="InterPro" id="IPR003738">
    <property type="entry name" value="SRAP"/>
</dbReference>
<proteinExistence type="inferred from homology"/>
<keyword evidence="6" id="KW-0238">DNA-binding</keyword>
<evidence type="ECO:0000256" key="5">
    <source>
        <dbReference type="ARBA" id="ARBA00023124"/>
    </source>
</evidence>
<evidence type="ECO:0000256" key="2">
    <source>
        <dbReference type="ARBA" id="ARBA00022670"/>
    </source>
</evidence>
<evidence type="ECO:0000256" key="7">
    <source>
        <dbReference type="ARBA" id="ARBA00023239"/>
    </source>
</evidence>
<dbReference type="GO" id="GO:0016829">
    <property type="term" value="F:lyase activity"/>
    <property type="evidence" value="ECO:0007669"/>
    <property type="project" value="UniProtKB-KW"/>
</dbReference>
<dbReference type="GO" id="GO:0006508">
    <property type="term" value="P:proteolysis"/>
    <property type="evidence" value="ECO:0007669"/>
    <property type="project" value="UniProtKB-KW"/>
</dbReference>
<dbReference type="GO" id="GO:0106300">
    <property type="term" value="P:protein-DNA covalent cross-linking repair"/>
    <property type="evidence" value="ECO:0007669"/>
    <property type="project" value="InterPro"/>
</dbReference>
<organism evidence="9 10">
    <name type="scientific">Wenzhouxiangella limi</name>
    <dbReference type="NCBI Taxonomy" id="2707351"/>
    <lineage>
        <taxon>Bacteria</taxon>
        <taxon>Pseudomonadati</taxon>
        <taxon>Pseudomonadota</taxon>
        <taxon>Gammaproteobacteria</taxon>
        <taxon>Chromatiales</taxon>
        <taxon>Wenzhouxiangellaceae</taxon>
        <taxon>Wenzhouxiangella</taxon>
    </lineage>
</organism>
<dbReference type="EC" id="3.4.-.-" evidence="8"/>
<keyword evidence="2 8" id="KW-0645">Protease</keyword>
<evidence type="ECO:0000256" key="1">
    <source>
        <dbReference type="ARBA" id="ARBA00008136"/>
    </source>
</evidence>
<comment type="caution">
    <text evidence="9">The sequence shown here is derived from an EMBL/GenBank/DDBJ whole genome shotgun (WGS) entry which is preliminary data.</text>
</comment>
<keyword evidence="4 8" id="KW-0378">Hydrolase</keyword>
<dbReference type="EMBL" id="JAAGSC010000023">
    <property type="protein sequence ID" value="NDY94153.1"/>
    <property type="molecule type" value="Genomic_DNA"/>
</dbReference>
<protein>
    <recommendedName>
        <fullName evidence="8">Abasic site processing protein</fullName>
        <ecNumber evidence="8">3.4.-.-</ecNumber>
    </recommendedName>
</protein>
<sequence>MIPRRNRQQAHDRQNRQIPVFVGCNHSLDLHARFGRVVATMERMCGRGGHDFSWRQVFDYLNVVGEPPAGHFRRLNVAPSSRRGDGVDWTELPAVVAGDDGQREFVRMVWPLVPGWMKGELPKFSTANCRSEPGVPFSETVAKKPTFRTAWKKDQRCLVPFSWFYEWDQRTQPKQPWRVLPAEAPMLVMAGLWDETRPPGGAAFRSFTLVTAEPNRLLREIGHHRAPVILGPEQWSTWLQGSAEEAQAQIAPPPEGALTAHRVTKRVNNPGYEEEDLLRPC</sequence>